<dbReference type="Proteomes" id="UP000028059">
    <property type="component" value="Unassembled WGS sequence"/>
</dbReference>
<dbReference type="EC" id="2.7.7.87" evidence="3"/>
<sequence>MVIKQKKYDKSLKVNCDNEGIVKASEIIEQGGIVVFPTDTVYGIGCNPYNKESAKKVYEIKSRDFSKPFPVLVYSKEIAKQIAEFDEISEKLAEKFWPGQLTILLKLKDMKLKESLNLTDKIALRVPNHKCTLQLLEKCKYLVGTSANVSGQSSFFEPQECIKNVENYDVFVDGGTITSKGESTIVEVEDGNIKIIREGSLSKEEIWNS</sequence>
<gene>
    <name evidence="13" type="primary">rimN</name>
    <name evidence="13" type="ORF">AAA799N04_00809</name>
</gene>
<comment type="similarity">
    <text evidence="2">Belongs to the SUA5 family.</text>
</comment>
<dbReference type="GO" id="GO:0006450">
    <property type="term" value="P:regulation of translational fidelity"/>
    <property type="evidence" value="ECO:0007669"/>
    <property type="project" value="TreeGrafter"/>
</dbReference>
<feature type="domain" description="YrdC-like" evidence="12">
    <location>
        <begin position="18"/>
        <end position="201"/>
    </location>
</feature>
<evidence type="ECO:0000256" key="3">
    <source>
        <dbReference type="ARBA" id="ARBA00012584"/>
    </source>
</evidence>
<dbReference type="PANTHER" id="PTHR17490:SF16">
    <property type="entry name" value="THREONYLCARBAMOYL-AMP SYNTHASE"/>
    <property type="match status" value="1"/>
</dbReference>
<proteinExistence type="inferred from homology"/>
<dbReference type="Gene3D" id="3.90.870.10">
    <property type="entry name" value="DHBP synthase"/>
    <property type="match status" value="1"/>
</dbReference>
<dbReference type="Pfam" id="PF01300">
    <property type="entry name" value="Sua5_yciO_yrdC"/>
    <property type="match status" value="1"/>
</dbReference>
<evidence type="ECO:0000256" key="6">
    <source>
        <dbReference type="ARBA" id="ARBA00022694"/>
    </source>
</evidence>
<comment type="subcellular location">
    <subcellularLocation>
        <location evidence="1">Cytoplasm</location>
    </subcellularLocation>
</comment>
<evidence type="ECO:0000256" key="7">
    <source>
        <dbReference type="ARBA" id="ARBA00022695"/>
    </source>
</evidence>
<dbReference type="GO" id="GO:0000049">
    <property type="term" value="F:tRNA binding"/>
    <property type="evidence" value="ECO:0007669"/>
    <property type="project" value="TreeGrafter"/>
</dbReference>
<protein>
    <recommendedName>
        <fullName evidence="10">L-threonylcarbamoyladenylate synthase</fullName>
        <ecNumber evidence="3">2.7.7.87</ecNumber>
    </recommendedName>
    <alternativeName>
        <fullName evidence="10">L-threonylcarbamoyladenylate synthase</fullName>
    </alternativeName>
</protein>
<evidence type="ECO:0000256" key="5">
    <source>
        <dbReference type="ARBA" id="ARBA00022679"/>
    </source>
</evidence>
<keyword evidence="14" id="KW-1185">Reference proteome</keyword>
<dbReference type="InterPro" id="IPR006070">
    <property type="entry name" value="Sua5-like_dom"/>
</dbReference>
<dbReference type="AlphaFoldDB" id="A0A081RNK3"/>
<keyword evidence="9" id="KW-0067">ATP-binding</keyword>
<keyword evidence="6" id="KW-0819">tRNA processing</keyword>
<evidence type="ECO:0000313" key="14">
    <source>
        <dbReference type="Proteomes" id="UP000028059"/>
    </source>
</evidence>
<evidence type="ECO:0000256" key="11">
    <source>
        <dbReference type="ARBA" id="ARBA00048366"/>
    </source>
</evidence>
<dbReference type="PATRIC" id="fig|1502293.3.peg.746"/>
<dbReference type="EMBL" id="JOKN01000010">
    <property type="protein sequence ID" value="KEQ56776.1"/>
    <property type="molecule type" value="Genomic_DNA"/>
</dbReference>
<accession>A0A081RNK3</accession>
<dbReference type="SUPFAM" id="SSF55821">
    <property type="entry name" value="YrdC/RibB"/>
    <property type="match status" value="1"/>
</dbReference>
<evidence type="ECO:0000256" key="9">
    <source>
        <dbReference type="ARBA" id="ARBA00022840"/>
    </source>
</evidence>
<dbReference type="PANTHER" id="PTHR17490">
    <property type="entry name" value="SUA5"/>
    <property type="match status" value="1"/>
</dbReference>
<dbReference type="GO" id="GO:0008033">
    <property type="term" value="P:tRNA processing"/>
    <property type="evidence" value="ECO:0007669"/>
    <property type="project" value="UniProtKB-KW"/>
</dbReference>
<organism evidence="13 14">
    <name type="scientific">Marine Group I thaumarchaeote SCGC AAA799-N04</name>
    <dbReference type="NCBI Taxonomy" id="1502293"/>
    <lineage>
        <taxon>Archaea</taxon>
        <taxon>Nitrososphaerota</taxon>
        <taxon>Marine Group I</taxon>
    </lineage>
</organism>
<dbReference type="NCBIfam" id="TIGR00057">
    <property type="entry name" value="L-threonylcarbamoyladenylate synthase"/>
    <property type="match status" value="1"/>
</dbReference>
<dbReference type="GO" id="GO:0061710">
    <property type="term" value="F:L-threonylcarbamoyladenylate synthase"/>
    <property type="evidence" value="ECO:0007669"/>
    <property type="project" value="UniProtKB-EC"/>
</dbReference>
<dbReference type="InterPro" id="IPR017945">
    <property type="entry name" value="DHBP_synth_RibB-like_a/b_dom"/>
</dbReference>
<keyword evidence="8" id="KW-0547">Nucleotide-binding</keyword>
<evidence type="ECO:0000256" key="1">
    <source>
        <dbReference type="ARBA" id="ARBA00004496"/>
    </source>
</evidence>
<evidence type="ECO:0000256" key="10">
    <source>
        <dbReference type="ARBA" id="ARBA00029774"/>
    </source>
</evidence>
<evidence type="ECO:0000256" key="2">
    <source>
        <dbReference type="ARBA" id="ARBA00007663"/>
    </source>
</evidence>
<evidence type="ECO:0000313" key="13">
    <source>
        <dbReference type="EMBL" id="KEQ56776.1"/>
    </source>
</evidence>
<dbReference type="GO" id="GO:0005524">
    <property type="term" value="F:ATP binding"/>
    <property type="evidence" value="ECO:0007669"/>
    <property type="project" value="UniProtKB-KW"/>
</dbReference>
<keyword evidence="5" id="KW-0808">Transferase</keyword>
<dbReference type="GO" id="GO:0003725">
    <property type="term" value="F:double-stranded RNA binding"/>
    <property type="evidence" value="ECO:0007669"/>
    <property type="project" value="InterPro"/>
</dbReference>
<dbReference type="GO" id="GO:0005737">
    <property type="term" value="C:cytoplasm"/>
    <property type="evidence" value="ECO:0007669"/>
    <property type="project" value="UniProtKB-SubCell"/>
</dbReference>
<dbReference type="PROSITE" id="PS51163">
    <property type="entry name" value="YRDC"/>
    <property type="match status" value="1"/>
</dbReference>
<keyword evidence="7" id="KW-0548">Nucleotidyltransferase</keyword>
<keyword evidence="4" id="KW-0963">Cytoplasm</keyword>
<comment type="catalytic activity">
    <reaction evidence="11">
        <text>L-threonine + hydrogencarbonate + ATP = L-threonylcarbamoyladenylate + diphosphate + H2O</text>
        <dbReference type="Rhea" id="RHEA:36407"/>
        <dbReference type="ChEBI" id="CHEBI:15377"/>
        <dbReference type="ChEBI" id="CHEBI:17544"/>
        <dbReference type="ChEBI" id="CHEBI:30616"/>
        <dbReference type="ChEBI" id="CHEBI:33019"/>
        <dbReference type="ChEBI" id="CHEBI:57926"/>
        <dbReference type="ChEBI" id="CHEBI:73682"/>
        <dbReference type="EC" id="2.7.7.87"/>
    </reaction>
</comment>
<reference evidence="13 14" key="1">
    <citation type="submission" date="2014-06" db="EMBL/GenBank/DDBJ databases">
        <authorList>
            <person name="Ngugi D.K."/>
            <person name="Blom J."/>
            <person name="Alam I."/>
            <person name="Rashid M."/>
            <person name="Ba Alawi W."/>
            <person name="Zhang G."/>
            <person name="Hikmawan T."/>
            <person name="Guan Y."/>
            <person name="Antunes A."/>
            <person name="Siam R."/>
            <person name="ElDorry H."/>
            <person name="Bajic V."/>
            <person name="Stingl U."/>
        </authorList>
    </citation>
    <scope>NUCLEOTIDE SEQUENCE [LARGE SCALE GENOMIC DNA]</scope>
    <source>
        <strain evidence="13">SCGC AAA799-N04</strain>
    </source>
</reference>
<dbReference type="InterPro" id="IPR050156">
    <property type="entry name" value="TC-AMP_synthase_SUA5"/>
</dbReference>
<comment type="caution">
    <text evidence="13">The sequence shown here is derived from an EMBL/GenBank/DDBJ whole genome shotgun (WGS) entry which is preliminary data.</text>
</comment>
<evidence type="ECO:0000256" key="4">
    <source>
        <dbReference type="ARBA" id="ARBA00022490"/>
    </source>
</evidence>
<evidence type="ECO:0000256" key="8">
    <source>
        <dbReference type="ARBA" id="ARBA00022741"/>
    </source>
</evidence>
<evidence type="ECO:0000259" key="12">
    <source>
        <dbReference type="PROSITE" id="PS51163"/>
    </source>
</evidence>
<name>A0A081RNK3_9ARCH</name>